<dbReference type="Proteomes" id="UP001500888">
    <property type="component" value="Unassembled WGS sequence"/>
</dbReference>
<evidence type="ECO:0000313" key="3">
    <source>
        <dbReference type="Proteomes" id="UP001500888"/>
    </source>
</evidence>
<evidence type="ECO:0000313" key="2">
    <source>
        <dbReference type="EMBL" id="GAA3801015.1"/>
    </source>
</evidence>
<dbReference type="PANTHER" id="PTHR43441:SF10">
    <property type="entry name" value="ACETYLTRANSFERASE"/>
    <property type="match status" value="1"/>
</dbReference>
<name>A0ABP7HR33_9ACTN</name>
<organism evidence="2 3">
    <name type="scientific">Sphaerisporangium flaviroseum</name>
    <dbReference type="NCBI Taxonomy" id="509199"/>
    <lineage>
        <taxon>Bacteria</taxon>
        <taxon>Bacillati</taxon>
        <taxon>Actinomycetota</taxon>
        <taxon>Actinomycetes</taxon>
        <taxon>Streptosporangiales</taxon>
        <taxon>Streptosporangiaceae</taxon>
        <taxon>Sphaerisporangium</taxon>
    </lineage>
</organism>
<protein>
    <submittedName>
        <fullName evidence="2">GNAT family N-acetyltransferase</fullName>
    </submittedName>
</protein>
<reference evidence="3" key="1">
    <citation type="journal article" date="2019" name="Int. J. Syst. Evol. Microbiol.">
        <title>The Global Catalogue of Microorganisms (GCM) 10K type strain sequencing project: providing services to taxonomists for standard genome sequencing and annotation.</title>
        <authorList>
            <consortium name="The Broad Institute Genomics Platform"/>
            <consortium name="The Broad Institute Genome Sequencing Center for Infectious Disease"/>
            <person name="Wu L."/>
            <person name="Ma J."/>
        </authorList>
    </citation>
    <scope>NUCLEOTIDE SEQUENCE [LARGE SCALE GENOMIC DNA]</scope>
    <source>
        <strain evidence="3">JCM 16908</strain>
    </source>
</reference>
<sequence>MTDSDHRIIAERVDLVPLTVEDAEEMAEVLGGEELYSFIGGTPPTPEALRIRYAKLVTGGPGDGSQDWYNWIIRRRPDGKAVGTVQATVDGGGRHAEVAWVVGLAWQRQGYASEAAKALVAWLDSHGVTRIDAHVHPDHEASGAVARRAGLVPTDAFQYDERRWTRRRPART</sequence>
<dbReference type="PROSITE" id="PS51186">
    <property type="entry name" value="GNAT"/>
    <property type="match status" value="1"/>
</dbReference>
<dbReference type="InterPro" id="IPR051908">
    <property type="entry name" value="Ribosomal_N-acetyltransferase"/>
</dbReference>
<accession>A0ABP7HR33</accession>
<dbReference type="RefSeq" id="WP_344937201.1">
    <property type="nucleotide sequence ID" value="NZ_BAAAZR010000002.1"/>
</dbReference>
<gene>
    <name evidence="2" type="ORF">GCM10022226_20830</name>
</gene>
<comment type="caution">
    <text evidence="2">The sequence shown here is derived from an EMBL/GenBank/DDBJ whole genome shotgun (WGS) entry which is preliminary data.</text>
</comment>
<dbReference type="InterPro" id="IPR000182">
    <property type="entry name" value="GNAT_dom"/>
</dbReference>
<dbReference type="PANTHER" id="PTHR43441">
    <property type="entry name" value="RIBOSOMAL-PROTEIN-SERINE ACETYLTRANSFERASE"/>
    <property type="match status" value="1"/>
</dbReference>
<keyword evidence="3" id="KW-1185">Reference proteome</keyword>
<dbReference type="CDD" id="cd04301">
    <property type="entry name" value="NAT_SF"/>
    <property type="match status" value="1"/>
</dbReference>
<feature type="domain" description="N-acetyltransferase" evidence="1">
    <location>
        <begin position="13"/>
        <end position="169"/>
    </location>
</feature>
<dbReference type="InterPro" id="IPR016181">
    <property type="entry name" value="Acyl_CoA_acyltransferase"/>
</dbReference>
<evidence type="ECO:0000259" key="1">
    <source>
        <dbReference type="PROSITE" id="PS51186"/>
    </source>
</evidence>
<dbReference type="SUPFAM" id="SSF55729">
    <property type="entry name" value="Acyl-CoA N-acyltransferases (Nat)"/>
    <property type="match status" value="1"/>
</dbReference>
<dbReference type="Gene3D" id="3.40.630.30">
    <property type="match status" value="1"/>
</dbReference>
<proteinExistence type="predicted"/>
<dbReference type="EMBL" id="BAAAZR010000002">
    <property type="protein sequence ID" value="GAA3801015.1"/>
    <property type="molecule type" value="Genomic_DNA"/>
</dbReference>
<dbReference type="Pfam" id="PF13302">
    <property type="entry name" value="Acetyltransf_3"/>
    <property type="match status" value="1"/>
</dbReference>